<dbReference type="FunFam" id="3.30.70.330:FF:000001">
    <property type="entry name" value="50S ribosomal protein L23"/>
    <property type="match status" value="1"/>
</dbReference>
<evidence type="ECO:0000256" key="6">
    <source>
        <dbReference type="HAMAP-Rule" id="MF_01369"/>
    </source>
</evidence>
<dbReference type="GeneID" id="64062203"/>
<dbReference type="HAMAP" id="MF_01369_B">
    <property type="entry name" value="Ribosomal_uL23_B"/>
    <property type="match status" value="1"/>
</dbReference>
<dbReference type="RefSeq" id="WP_005431607.1">
    <property type="nucleotide sequence ID" value="NZ_KE150482.1"/>
</dbReference>
<dbReference type="PANTHER" id="PTHR11620">
    <property type="entry name" value="60S RIBOSOMAL PROTEIN L23A"/>
    <property type="match status" value="1"/>
</dbReference>
<dbReference type="Proteomes" id="UP000014400">
    <property type="component" value="Unassembled WGS sequence"/>
</dbReference>
<dbReference type="AlphaFoldDB" id="S3B7M4"/>
<evidence type="ECO:0000256" key="1">
    <source>
        <dbReference type="ARBA" id="ARBA00006700"/>
    </source>
</evidence>
<keyword evidence="3 6" id="KW-0694">RNA-binding</keyword>
<comment type="function">
    <text evidence="6">One of the early assembly proteins it binds 23S rRNA. One of the proteins that surrounds the polypeptide exit tunnel on the outside of the ribosome. Forms the main docking site for trigger factor binding to the ribosome.</text>
</comment>
<evidence type="ECO:0000256" key="3">
    <source>
        <dbReference type="ARBA" id="ARBA00022884"/>
    </source>
</evidence>
<dbReference type="EMBL" id="ATCF01000039">
    <property type="protein sequence ID" value="EPD97373.1"/>
    <property type="molecule type" value="Genomic_DNA"/>
</dbReference>
<dbReference type="eggNOG" id="COG0089">
    <property type="taxonomic scope" value="Bacteria"/>
</dbReference>
<dbReference type="SUPFAM" id="SSF54189">
    <property type="entry name" value="Ribosomal proteins S24e, L23 and L15e"/>
    <property type="match status" value="1"/>
</dbReference>
<dbReference type="NCBIfam" id="NF004363">
    <property type="entry name" value="PRK05738.2-4"/>
    <property type="match status" value="1"/>
</dbReference>
<dbReference type="InterPro" id="IPR012678">
    <property type="entry name" value="Ribosomal_uL23/eL15/eS24_sf"/>
</dbReference>
<dbReference type="GO" id="GO:0006412">
    <property type="term" value="P:translation"/>
    <property type="evidence" value="ECO:0007669"/>
    <property type="project" value="UniProtKB-UniRule"/>
</dbReference>
<dbReference type="GO" id="GO:1990904">
    <property type="term" value="C:ribonucleoprotein complex"/>
    <property type="evidence" value="ECO:0007669"/>
    <property type="project" value="UniProtKB-KW"/>
</dbReference>
<evidence type="ECO:0000256" key="2">
    <source>
        <dbReference type="ARBA" id="ARBA00022730"/>
    </source>
</evidence>
<name>S3B7M4_9BURK</name>
<comment type="caution">
    <text evidence="7">The sequence shown here is derived from an EMBL/GenBank/DDBJ whole genome shotgun (WGS) entry which is preliminary data.</text>
</comment>
<keyword evidence="4 6" id="KW-0689">Ribosomal protein</keyword>
<keyword evidence="5 6" id="KW-0687">Ribonucleoprotein</keyword>
<comment type="similarity">
    <text evidence="1 6">Belongs to the universal ribosomal protein uL23 family.</text>
</comment>
<evidence type="ECO:0000256" key="5">
    <source>
        <dbReference type="ARBA" id="ARBA00023274"/>
    </source>
</evidence>
<proteinExistence type="inferred from homology"/>
<accession>S3B7M4</accession>
<dbReference type="HOGENOM" id="CLU_037562_3_1_4"/>
<keyword evidence="8" id="KW-1185">Reference proteome</keyword>
<dbReference type="NCBIfam" id="NF004359">
    <property type="entry name" value="PRK05738.1-3"/>
    <property type="match status" value="1"/>
</dbReference>
<dbReference type="GO" id="GO:0003735">
    <property type="term" value="F:structural constituent of ribosome"/>
    <property type="evidence" value="ECO:0007669"/>
    <property type="project" value="InterPro"/>
</dbReference>
<dbReference type="Gene3D" id="3.30.70.330">
    <property type="match status" value="1"/>
</dbReference>
<organism evidence="7 8">
    <name type="scientific">Sutterella wadsworthensis HGA0223</name>
    <dbReference type="NCBI Taxonomy" id="1203554"/>
    <lineage>
        <taxon>Bacteria</taxon>
        <taxon>Pseudomonadati</taxon>
        <taxon>Pseudomonadota</taxon>
        <taxon>Betaproteobacteria</taxon>
        <taxon>Burkholderiales</taxon>
        <taxon>Sutterellaceae</taxon>
        <taxon>Sutterella</taxon>
    </lineage>
</organism>
<dbReference type="GO" id="GO:0005840">
    <property type="term" value="C:ribosome"/>
    <property type="evidence" value="ECO:0007669"/>
    <property type="project" value="UniProtKB-KW"/>
</dbReference>
<dbReference type="Pfam" id="PF00276">
    <property type="entry name" value="Ribosomal_L23"/>
    <property type="match status" value="1"/>
</dbReference>
<dbReference type="GO" id="GO:0019843">
    <property type="term" value="F:rRNA binding"/>
    <property type="evidence" value="ECO:0007669"/>
    <property type="project" value="UniProtKB-UniRule"/>
</dbReference>
<dbReference type="InterPro" id="IPR013025">
    <property type="entry name" value="Ribosomal_uL23-like"/>
</dbReference>
<dbReference type="InterPro" id="IPR012677">
    <property type="entry name" value="Nucleotide-bd_a/b_plait_sf"/>
</dbReference>
<dbReference type="STRING" id="1203554.HMPREF1476_02425"/>
<keyword evidence="2 6" id="KW-0699">rRNA-binding</keyword>
<evidence type="ECO:0000313" key="7">
    <source>
        <dbReference type="EMBL" id="EPD97373.1"/>
    </source>
</evidence>
<reference evidence="7 8" key="1">
    <citation type="submission" date="2013-04" db="EMBL/GenBank/DDBJ databases">
        <title>The Genome Sequence of Sutterella wadsworthensis HGA0223.</title>
        <authorList>
            <consortium name="The Broad Institute Genomics Platform"/>
            <person name="Earl A."/>
            <person name="Ward D."/>
            <person name="Feldgarden M."/>
            <person name="Gevers D."/>
            <person name="Schmidt T.M."/>
            <person name="Dover J."/>
            <person name="Dai D."/>
            <person name="Walker B."/>
            <person name="Young S."/>
            <person name="Zeng Q."/>
            <person name="Gargeya S."/>
            <person name="Fitzgerald M."/>
            <person name="Haas B."/>
            <person name="Abouelleil A."/>
            <person name="Allen A.W."/>
            <person name="Alvarado L."/>
            <person name="Arachchi H.M."/>
            <person name="Berlin A.M."/>
            <person name="Chapman S.B."/>
            <person name="Gainer-Dewar J."/>
            <person name="Goldberg J."/>
            <person name="Griggs A."/>
            <person name="Gujja S."/>
            <person name="Hansen M."/>
            <person name="Howarth C."/>
            <person name="Imamovic A."/>
            <person name="Ireland A."/>
            <person name="Larimer J."/>
            <person name="McCowan C."/>
            <person name="Murphy C."/>
            <person name="Pearson M."/>
            <person name="Poon T.W."/>
            <person name="Priest M."/>
            <person name="Roberts A."/>
            <person name="Saif S."/>
            <person name="Shea T."/>
            <person name="Sisk P."/>
            <person name="Sykes S."/>
            <person name="Wortman J."/>
            <person name="Nusbaum C."/>
            <person name="Birren B."/>
        </authorList>
    </citation>
    <scope>NUCLEOTIDE SEQUENCE [LARGE SCALE GENOMIC DNA]</scope>
    <source>
        <strain evidence="7 8">HGA0223</strain>
    </source>
</reference>
<evidence type="ECO:0000313" key="8">
    <source>
        <dbReference type="Proteomes" id="UP000014400"/>
    </source>
</evidence>
<dbReference type="PATRIC" id="fig|1203554.3.peg.2501"/>
<sequence>MNQERLMKVLVGPIVSEKSTMIGEKHNQYSFVVVPDAKKSEVKAAVELLFKVQVSSVQILNLKGKQKRFGRFMGKRNDVRKAYVSLAKDQEIKFEQEVM</sequence>
<protein>
    <recommendedName>
        <fullName evidence="6">Large ribosomal subunit protein uL23</fullName>
    </recommendedName>
</protein>
<gene>
    <name evidence="6" type="primary">rplW</name>
    <name evidence="7" type="ORF">HMPREF1476_02425</name>
</gene>
<comment type="subunit">
    <text evidence="6">Part of the 50S ribosomal subunit. Contacts protein L29, and trigger factor when it is bound to the ribosome.</text>
</comment>
<evidence type="ECO:0000256" key="4">
    <source>
        <dbReference type="ARBA" id="ARBA00022980"/>
    </source>
</evidence>